<evidence type="ECO:0000313" key="5">
    <source>
        <dbReference type="EMBL" id="KAF5578628.1"/>
    </source>
</evidence>
<dbReference type="Pfam" id="PF00078">
    <property type="entry name" value="RVT_1"/>
    <property type="match status" value="1"/>
</dbReference>
<feature type="region of interest" description="Disordered" evidence="3">
    <location>
        <begin position="81"/>
        <end position="113"/>
    </location>
</feature>
<dbReference type="PANTHER" id="PTHR33481:SF1">
    <property type="entry name" value="ENDONUCLEASE_EXONUCLEASE_PHOSPHATASE DOMAIN-CONTAINING PROTEIN-RELATED"/>
    <property type="match status" value="1"/>
</dbReference>
<name>A0A8H5KTP9_GIBSU</name>
<dbReference type="EMBL" id="JAAOAV010000392">
    <property type="protein sequence ID" value="KAF5578628.1"/>
    <property type="molecule type" value="Genomic_DNA"/>
</dbReference>
<dbReference type="SUPFAM" id="SSF56219">
    <property type="entry name" value="DNase I-like"/>
    <property type="match status" value="1"/>
</dbReference>
<dbReference type="GO" id="GO:0003824">
    <property type="term" value="F:catalytic activity"/>
    <property type="evidence" value="ECO:0007669"/>
    <property type="project" value="InterPro"/>
</dbReference>
<comment type="subcellular location">
    <subcellularLocation>
        <location evidence="1">Mitochondrion</location>
    </subcellularLocation>
</comment>
<proteinExistence type="predicted"/>
<dbReference type="GeneID" id="59313394"/>
<dbReference type="Proteomes" id="UP000547976">
    <property type="component" value="Unassembled WGS sequence"/>
</dbReference>
<sequence>MGRRQARRKRRKAERERCIPRLETLIIDQANFGGSWRRTQAFMSYQRQGKNGGSADIICGCDPSSRTIWRTCPNYYLEMNPARPLVPTDNPDDHNRRSGKGNKKSSQAPEQSEPVEYGRVFFFIHRSLPRHLWHVEYHTDANQDMAATLFLDTQQGRIAIHSVYNVNQPAKDGRPKRHIDVKQLVKETTFGQRNIVVGDFNLHRYLWGGPLFKQPNHTLAAKVLEHEMITVAKMALLTKQGTVTCTMGHGDNHHTASCIDLTFISPDLCHKVKHWGVFQDNPWKPSDHRPIRTILDMSCVRDDSRVLLWNRVNIKAFFEAVGLCLCHLDGMPLDTHHDLDAFASKLVQIIYESIQEHVGSRLANPPPRQQLLDPRLRNILTTECLSTPAGPDIRLDDHAKHVQGRNQNSYRQSIANKGLWLATAIGKAQSQPQNVINMPALVHNKSTFASEKEKQICIRNFTWSETSDCPPPELPFPDLSPDRAEFEMDLVVTELMIITMIQRLPSKKACGEDKVPNEALKLCRMLIAPYIAKLFNACIRLGYHAAAFRKAITSMLPKAAKPAYNHPNSWRPIALLSCLGKLFERFLAQRLKKLALDHKLLPETQYGAPGRSTTDALTAMLGVVRKAWAWKPTHRIPRLVVSIVALDVSGAYNCVDRVLLLQTLADRGVATWFLRVIHSFLSDRSIVIKLPQSVSEPFFVNIGIPQGSPLSPLLFLFYTAPLLVMLAEEIKKLDRPNVEVHVFAYVDDTYIMAVSTSYEENCSLLKVFHDLIMEWAKGAHLSFSPEKSLVMHFQNGVSDAKRKSDQRKRENLGLTDTPEVEPLCTLLPDIYELRNNPKCLQQEKLPVLGLMLDPWLSFEHHLTHIEEKVESALRYQRRISGANWGMTLEKTRQYYICKIRPVISYACAAWFAWRKHEPGLTGLRKPLPPRQIARLQKLQYKCIMLLSGAIRATPRVVLEKECHIDSIEVFLYRMAMSCRAKSLKVRPHDFWFNRLPEHDEDGRFHDKLHAYHESAFDVLNGIARVLVGEAGKRFQDTWKCPPKTTVLEAWRNPVNRNRAIRQQAIRQATETSKGIWAAHLSERKDEKTSTYQPHALKGEWGGESLAYYRGMTRPESTLGMQLRTECVGLNWYLNKCHVMREVKVPGSDAVIRVRIEATCTCGHPNQTVYHMFMECPDLHDARLLLIRKVKHFAWKTLLTTDLKVAVHWAMMYFGLEQFSLARLDSMFYVDSGGS</sequence>
<dbReference type="InterPro" id="IPR005135">
    <property type="entry name" value="Endo/exonuclease/phosphatase"/>
</dbReference>
<feature type="domain" description="Reverse transcriptase" evidence="4">
    <location>
        <begin position="537"/>
        <end position="852"/>
    </location>
</feature>
<dbReference type="InterPro" id="IPR043502">
    <property type="entry name" value="DNA/RNA_pol_sf"/>
</dbReference>
<dbReference type="PANTHER" id="PTHR33481">
    <property type="entry name" value="REVERSE TRANSCRIPTASE"/>
    <property type="match status" value="1"/>
</dbReference>
<dbReference type="InterPro" id="IPR000477">
    <property type="entry name" value="RT_dom"/>
</dbReference>
<keyword evidence="2" id="KW-0496">Mitochondrion</keyword>
<dbReference type="Pfam" id="PF14529">
    <property type="entry name" value="Exo_endo_phos_2"/>
    <property type="match status" value="1"/>
</dbReference>
<organism evidence="5 6">
    <name type="scientific">Gibberella subglutinans</name>
    <name type="common">Fusarium subglutinans</name>
    <dbReference type="NCBI Taxonomy" id="42677"/>
    <lineage>
        <taxon>Eukaryota</taxon>
        <taxon>Fungi</taxon>
        <taxon>Dikarya</taxon>
        <taxon>Ascomycota</taxon>
        <taxon>Pezizomycotina</taxon>
        <taxon>Sordariomycetes</taxon>
        <taxon>Hypocreomycetidae</taxon>
        <taxon>Hypocreales</taxon>
        <taxon>Nectriaceae</taxon>
        <taxon>Fusarium</taxon>
        <taxon>Fusarium fujikuroi species complex</taxon>
    </lineage>
</organism>
<dbReference type="SUPFAM" id="SSF56672">
    <property type="entry name" value="DNA/RNA polymerases"/>
    <property type="match status" value="1"/>
</dbReference>
<evidence type="ECO:0000313" key="6">
    <source>
        <dbReference type="Proteomes" id="UP000547976"/>
    </source>
</evidence>
<dbReference type="CDD" id="cd01650">
    <property type="entry name" value="RT_nLTR_like"/>
    <property type="match status" value="1"/>
</dbReference>
<protein>
    <recommendedName>
        <fullName evidence="4">Reverse transcriptase domain-containing protein</fullName>
    </recommendedName>
</protein>
<dbReference type="Gene3D" id="3.60.10.10">
    <property type="entry name" value="Endonuclease/exonuclease/phosphatase"/>
    <property type="match status" value="1"/>
</dbReference>
<evidence type="ECO:0000259" key="4">
    <source>
        <dbReference type="PROSITE" id="PS50878"/>
    </source>
</evidence>
<dbReference type="GO" id="GO:0005739">
    <property type="term" value="C:mitochondrion"/>
    <property type="evidence" value="ECO:0007669"/>
    <property type="project" value="UniProtKB-SubCell"/>
</dbReference>
<reference evidence="5 6" key="1">
    <citation type="submission" date="2020-05" db="EMBL/GenBank/DDBJ databases">
        <title>Identification and distribution of gene clusters putatively required for synthesis of sphingolipid metabolism inhibitors in phylogenetically diverse species of the filamentous fungus Fusarium.</title>
        <authorList>
            <person name="Kim H.-S."/>
            <person name="Busman M."/>
            <person name="Brown D.W."/>
            <person name="Divon H."/>
            <person name="Uhlig S."/>
            <person name="Proctor R.H."/>
        </authorList>
    </citation>
    <scope>NUCLEOTIDE SEQUENCE [LARGE SCALE GENOMIC DNA]</scope>
    <source>
        <strain evidence="5 6">NRRL 66333</strain>
    </source>
</reference>
<dbReference type="PROSITE" id="PS50878">
    <property type="entry name" value="RT_POL"/>
    <property type="match status" value="1"/>
</dbReference>
<comment type="caution">
    <text evidence="5">The sequence shown here is derived from an EMBL/GenBank/DDBJ whole genome shotgun (WGS) entry which is preliminary data.</text>
</comment>
<gene>
    <name evidence="5" type="ORF">FSUBG_13751</name>
</gene>
<dbReference type="RefSeq" id="XP_036530782.1">
    <property type="nucleotide sequence ID" value="XM_036678676.1"/>
</dbReference>
<evidence type="ECO:0000256" key="1">
    <source>
        <dbReference type="ARBA" id="ARBA00004173"/>
    </source>
</evidence>
<dbReference type="InterPro" id="IPR036691">
    <property type="entry name" value="Endo/exonu/phosph_ase_sf"/>
</dbReference>
<keyword evidence="6" id="KW-1185">Reference proteome</keyword>
<dbReference type="AlphaFoldDB" id="A0A8H5KTP9"/>
<evidence type="ECO:0000256" key="2">
    <source>
        <dbReference type="ARBA" id="ARBA00023128"/>
    </source>
</evidence>
<evidence type="ECO:0000256" key="3">
    <source>
        <dbReference type="SAM" id="MobiDB-lite"/>
    </source>
</evidence>
<dbReference type="OrthoDB" id="3261222at2759"/>
<accession>A0A8H5KTP9</accession>